<protein>
    <submittedName>
        <fullName evidence="1">Uncharacterized protein</fullName>
    </submittedName>
</protein>
<reference evidence="1 2" key="2">
    <citation type="submission" date="2009-02" db="EMBL/GenBank/DDBJ databases">
        <title>Draft genome sequence of Blautia hydrogenotrophica DSM 10507 (Ruminococcus hydrogenotrophicus DSM 10507).</title>
        <authorList>
            <person name="Sudarsanam P."/>
            <person name="Ley R."/>
            <person name="Guruge J."/>
            <person name="Turnbaugh P.J."/>
            <person name="Mahowald M."/>
            <person name="Liep D."/>
            <person name="Gordon J."/>
        </authorList>
    </citation>
    <scope>NUCLEOTIDE SEQUENCE [LARGE SCALE GENOMIC DNA]</scope>
    <source>
        <strain evidence="2">DSM 10507 / JCM 14656 / S5a33</strain>
    </source>
</reference>
<dbReference type="EMBL" id="ACBZ01000118">
    <property type="protein sequence ID" value="EEG48883.1"/>
    <property type="molecule type" value="Genomic_DNA"/>
</dbReference>
<dbReference type="HOGENOM" id="CLU_3247957_0_0_9"/>
<comment type="caution">
    <text evidence="1">The sequence shown here is derived from an EMBL/GenBank/DDBJ whole genome shotgun (WGS) entry which is preliminary data.</text>
</comment>
<gene>
    <name evidence="1" type="ORF">RUMHYD_02205</name>
</gene>
<proteinExistence type="predicted"/>
<keyword evidence="2" id="KW-1185">Reference proteome</keyword>
<name>C0CMW7_BLAHS</name>
<organism evidence="1 2">
    <name type="scientific">Blautia hydrogenotrophica (strain DSM 10507 / JCM 14656 / S5a33)</name>
    <name type="common">Ruminococcus hydrogenotrophicus</name>
    <dbReference type="NCBI Taxonomy" id="476272"/>
    <lineage>
        <taxon>Bacteria</taxon>
        <taxon>Bacillati</taxon>
        <taxon>Bacillota</taxon>
        <taxon>Clostridia</taxon>
        <taxon>Lachnospirales</taxon>
        <taxon>Lachnospiraceae</taxon>
        <taxon>Blautia</taxon>
    </lineage>
</organism>
<dbReference type="PATRIC" id="fig|476272.21.peg.1636"/>
<sequence length="42" mass="5239">MSVQKYLINLLEFYIFVMEILYNLQININYIEILYLFYKNVV</sequence>
<dbReference type="AlphaFoldDB" id="C0CMW7"/>
<evidence type="ECO:0000313" key="2">
    <source>
        <dbReference type="Proteomes" id="UP000003100"/>
    </source>
</evidence>
<reference evidence="1 2" key="1">
    <citation type="submission" date="2009-01" db="EMBL/GenBank/DDBJ databases">
        <authorList>
            <person name="Fulton L."/>
            <person name="Clifton S."/>
            <person name="Fulton B."/>
            <person name="Xu J."/>
            <person name="Minx P."/>
            <person name="Pepin K.H."/>
            <person name="Johnson M."/>
            <person name="Bhonagiri V."/>
            <person name="Nash W.E."/>
            <person name="Mardis E.R."/>
            <person name="Wilson R.K."/>
        </authorList>
    </citation>
    <scope>NUCLEOTIDE SEQUENCE [LARGE SCALE GENOMIC DNA]</scope>
    <source>
        <strain evidence="2">DSM 10507 / JCM 14656 / S5a33</strain>
    </source>
</reference>
<evidence type="ECO:0000313" key="1">
    <source>
        <dbReference type="EMBL" id="EEG48883.1"/>
    </source>
</evidence>
<dbReference type="Proteomes" id="UP000003100">
    <property type="component" value="Unassembled WGS sequence"/>
</dbReference>
<accession>C0CMW7</accession>